<evidence type="ECO:0000256" key="7">
    <source>
        <dbReference type="ARBA" id="ARBA00022989"/>
    </source>
</evidence>
<evidence type="ECO:0000256" key="3">
    <source>
        <dbReference type="ARBA" id="ARBA00022448"/>
    </source>
</evidence>
<evidence type="ECO:0000256" key="1">
    <source>
        <dbReference type="ARBA" id="ARBA00004651"/>
    </source>
</evidence>
<evidence type="ECO:0000256" key="4">
    <source>
        <dbReference type="ARBA" id="ARBA00022475"/>
    </source>
</evidence>
<dbReference type="PANTHER" id="PTHR42922:SF1">
    <property type="entry name" value="PHOSPHATE TRANSPORT SYSTEM PERMEASE PROTEIN PSTA"/>
    <property type="match status" value="1"/>
</dbReference>
<reference evidence="11 12" key="1">
    <citation type="journal article" date="1999" name="DNA Res.">
        <title>Complete genome sequence of an aerobic hyper-thermophilic crenarchaeon, Aeropyrum pernix K1.</title>
        <authorList>
            <person name="Kawarabayasi Y."/>
            <person name="Hino Y."/>
            <person name="Horikawa H."/>
            <person name="Yamazaki S."/>
            <person name="Haikawa Y."/>
            <person name="Jin-no K."/>
            <person name="Takahashi M."/>
            <person name="Sekine M."/>
            <person name="Baba S."/>
            <person name="Ankai A."/>
            <person name="Kosugi H."/>
            <person name="Hosoyama A."/>
            <person name="Fukui S."/>
            <person name="Nagai Y."/>
            <person name="Nishijima K."/>
            <person name="Nakazawa H."/>
            <person name="Takamiya M."/>
            <person name="Masuda S."/>
            <person name="Funahashi T."/>
            <person name="Tanaka T."/>
            <person name="Kudoh Y."/>
            <person name="Yamazaki J."/>
            <person name="Kushida N."/>
            <person name="Oguchi A."/>
            <person name="Aoki K."/>
            <person name="Kubota K."/>
            <person name="Nakamura Y."/>
            <person name="Nomura N."/>
            <person name="Sako Y."/>
            <person name="Kikuchi H."/>
        </authorList>
    </citation>
    <scope>NUCLEOTIDE SEQUENCE [LARGE SCALE GENOMIC DNA]</scope>
    <source>
        <strain evidence="12">ATCC 700893 / DSM 11879 / JCM 9820 / NBRC 100138 / K1</strain>
    </source>
</reference>
<dbReference type="GeneID" id="1445603"/>
<name>Q9YG53_AERPE</name>
<comment type="similarity">
    <text evidence="2 9">Belongs to the binding-protein-dependent transport system permease family. CysTW subfamily.</text>
</comment>
<dbReference type="Gene3D" id="1.10.3720.10">
    <property type="entry name" value="MetI-like"/>
    <property type="match status" value="1"/>
</dbReference>
<feature type="transmembrane region" description="Helical" evidence="9">
    <location>
        <begin position="12"/>
        <end position="34"/>
    </location>
</feature>
<evidence type="ECO:0000259" key="10">
    <source>
        <dbReference type="PROSITE" id="PS50928"/>
    </source>
</evidence>
<dbReference type="PROSITE" id="PS50928">
    <property type="entry name" value="ABC_TM1"/>
    <property type="match status" value="1"/>
</dbReference>
<dbReference type="InterPro" id="IPR035906">
    <property type="entry name" value="MetI-like_sf"/>
</dbReference>
<feature type="transmembrane region" description="Helical" evidence="9">
    <location>
        <begin position="195"/>
        <end position="217"/>
    </location>
</feature>
<dbReference type="KEGG" id="ape:APE_0048"/>
<dbReference type="GO" id="GO:0005886">
    <property type="term" value="C:plasma membrane"/>
    <property type="evidence" value="ECO:0007669"/>
    <property type="project" value="UniProtKB-SubCell"/>
</dbReference>
<feature type="domain" description="ABC transmembrane type-1" evidence="10">
    <location>
        <begin position="69"/>
        <end position="279"/>
    </location>
</feature>
<dbReference type="GO" id="GO:0005315">
    <property type="term" value="F:phosphate transmembrane transporter activity"/>
    <property type="evidence" value="ECO:0007669"/>
    <property type="project" value="InterPro"/>
</dbReference>
<keyword evidence="12" id="KW-1185">Reference proteome</keyword>
<protein>
    <recommendedName>
        <fullName evidence="9">Phosphate transport system permease protein PstA</fullName>
    </recommendedName>
</protein>
<dbReference type="PATRIC" id="fig|272557.25.peg.24"/>
<dbReference type="PIR" id="C72757">
    <property type="entry name" value="C72757"/>
</dbReference>
<organism evidence="11 12">
    <name type="scientific">Aeropyrum pernix (strain ATCC 700893 / DSM 11879 / JCM 9820 / NBRC 100138 / K1)</name>
    <dbReference type="NCBI Taxonomy" id="272557"/>
    <lineage>
        <taxon>Archaea</taxon>
        <taxon>Thermoproteota</taxon>
        <taxon>Thermoprotei</taxon>
        <taxon>Desulfurococcales</taxon>
        <taxon>Desulfurococcaceae</taxon>
        <taxon>Aeropyrum</taxon>
    </lineage>
</organism>
<proteinExistence type="inferred from homology"/>
<keyword evidence="4 9" id="KW-1003">Cell membrane</keyword>
<evidence type="ECO:0000256" key="8">
    <source>
        <dbReference type="ARBA" id="ARBA00023136"/>
    </source>
</evidence>
<feature type="transmembrane region" description="Helical" evidence="9">
    <location>
        <begin position="256"/>
        <end position="279"/>
    </location>
</feature>
<gene>
    <name evidence="11" type="primary">pstA</name>
    <name evidence="11" type="ordered locus">APE_0048</name>
</gene>
<dbReference type="InterPro" id="IPR051408">
    <property type="entry name" value="Phosphate_transprt_permease"/>
</dbReference>
<dbReference type="Proteomes" id="UP000002518">
    <property type="component" value="Chromosome"/>
</dbReference>
<evidence type="ECO:0000256" key="2">
    <source>
        <dbReference type="ARBA" id="ARBA00007069"/>
    </source>
</evidence>
<dbReference type="Pfam" id="PF00528">
    <property type="entry name" value="BPD_transp_1"/>
    <property type="match status" value="1"/>
</dbReference>
<dbReference type="EnsemblBacteria" id="BAA78957">
    <property type="protein sequence ID" value="BAA78957"/>
    <property type="gene ID" value="APE_0048"/>
</dbReference>
<keyword evidence="5" id="KW-0592">Phosphate transport</keyword>
<evidence type="ECO:0000256" key="9">
    <source>
        <dbReference type="RuleBase" id="RU363043"/>
    </source>
</evidence>
<keyword evidence="7 9" id="KW-1133">Transmembrane helix</keyword>
<evidence type="ECO:0000313" key="12">
    <source>
        <dbReference type="Proteomes" id="UP000002518"/>
    </source>
</evidence>
<keyword evidence="8 9" id="KW-0472">Membrane</keyword>
<sequence>MFEGRRLKEKAFILLVTLITLVTVAPLFHIIAMVTLKGSYVIVKAGIEFFTATPGPPGSEILGGVGPAILGSLWLAITTAIIGVPLSVLTAIFIVEYRENPLAKIAKVFSGSLLEIPTVLIGMLVFLVVVTPMGHYSLLAGSIALAIVMLPYTVSYVERALENVPKTYREAGYSLGMTRAQVVAKVVVGIARRGIAAGVLIGLSKVVAETAPLLFTIGSARSNYPLYPSDLLQPGDALPLLIFQFAQTPYENWQELAWGSAFILTAIVLATFSAMRLIVKEVKL</sequence>
<evidence type="ECO:0000313" key="11">
    <source>
        <dbReference type="EMBL" id="BAA78957.1"/>
    </source>
</evidence>
<dbReference type="EMBL" id="BA000002">
    <property type="protein sequence ID" value="BAA78957.1"/>
    <property type="molecule type" value="Genomic_DNA"/>
</dbReference>
<dbReference type="NCBIfam" id="TIGR00974">
    <property type="entry name" value="3a0107s02c"/>
    <property type="match status" value="1"/>
</dbReference>
<dbReference type="InterPro" id="IPR000515">
    <property type="entry name" value="MetI-like"/>
</dbReference>
<evidence type="ECO:0000256" key="6">
    <source>
        <dbReference type="ARBA" id="ARBA00022692"/>
    </source>
</evidence>
<dbReference type="CDD" id="cd06261">
    <property type="entry name" value="TM_PBP2"/>
    <property type="match status" value="1"/>
</dbReference>
<keyword evidence="3" id="KW-0813">Transport</keyword>
<dbReference type="InterPro" id="IPR005672">
    <property type="entry name" value="Phosphate_PstA"/>
</dbReference>
<dbReference type="PANTHER" id="PTHR42922">
    <property type="entry name" value="PHOSPHATE TRANSPORT SYSTEM PERMEASE PROTEIN PSTA"/>
    <property type="match status" value="1"/>
</dbReference>
<keyword evidence="6 9" id="KW-0812">Transmembrane</keyword>
<feature type="transmembrane region" description="Helical" evidence="9">
    <location>
        <begin position="108"/>
        <end position="130"/>
    </location>
</feature>
<dbReference type="GO" id="GO:0035435">
    <property type="term" value="P:phosphate ion transmembrane transport"/>
    <property type="evidence" value="ECO:0007669"/>
    <property type="project" value="InterPro"/>
</dbReference>
<accession>Q9YG53</accession>
<dbReference type="SUPFAM" id="SSF161098">
    <property type="entry name" value="MetI-like"/>
    <property type="match status" value="1"/>
</dbReference>
<feature type="transmembrane region" description="Helical" evidence="9">
    <location>
        <begin position="73"/>
        <end position="96"/>
    </location>
</feature>
<dbReference type="STRING" id="272557.APE_0048"/>
<feature type="transmembrane region" description="Helical" evidence="9">
    <location>
        <begin position="136"/>
        <end position="157"/>
    </location>
</feature>
<dbReference type="AlphaFoldDB" id="Q9YG53"/>
<evidence type="ECO:0000256" key="5">
    <source>
        <dbReference type="ARBA" id="ARBA00022592"/>
    </source>
</evidence>
<dbReference type="RefSeq" id="WP_010865449.1">
    <property type="nucleotide sequence ID" value="NC_000854.2"/>
</dbReference>
<dbReference type="eggNOG" id="arCOG00168">
    <property type="taxonomic scope" value="Archaea"/>
</dbReference>
<comment type="subcellular location">
    <subcellularLocation>
        <location evidence="1 9">Cell membrane</location>
        <topology evidence="1 9">Multi-pass membrane protein</topology>
    </subcellularLocation>
</comment>